<accession>A0AAD7AZY1</accession>
<comment type="caution">
    <text evidence="1">The sequence shown here is derived from an EMBL/GenBank/DDBJ whole genome shotgun (WGS) entry which is preliminary data.</text>
</comment>
<evidence type="ECO:0000313" key="2">
    <source>
        <dbReference type="Proteomes" id="UP001221142"/>
    </source>
</evidence>
<dbReference type="AlphaFoldDB" id="A0AAD7AZY1"/>
<organism evidence="1 2">
    <name type="scientific">Roridomyces roridus</name>
    <dbReference type="NCBI Taxonomy" id="1738132"/>
    <lineage>
        <taxon>Eukaryota</taxon>
        <taxon>Fungi</taxon>
        <taxon>Dikarya</taxon>
        <taxon>Basidiomycota</taxon>
        <taxon>Agaricomycotina</taxon>
        <taxon>Agaricomycetes</taxon>
        <taxon>Agaricomycetidae</taxon>
        <taxon>Agaricales</taxon>
        <taxon>Marasmiineae</taxon>
        <taxon>Mycenaceae</taxon>
        <taxon>Roridomyces</taxon>
    </lineage>
</organism>
<dbReference type="EMBL" id="JARKIF010000066">
    <property type="protein sequence ID" value="KAJ7605878.1"/>
    <property type="molecule type" value="Genomic_DNA"/>
</dbReference>
<name>A0AAD7AZY1_9AGAR</name>
<dbReference type="Proteomes" id="UP001221142">
    <property type="component" value="Unassembled WGS sequence"/>
</dbReference>
<protein>
    <submittedName>
        <fullName evidence="1">Uncharacterized protein</fullName>
    </submittedName>
</protein>
<keyword evidence="2" id="KW-1185">Reference proteome</keyword>
<reference evidence="1" key="1">
    <citation type="submission" date="2023-03" db="EMBL/GenBank/DDBJ databases">
        <title>Massive genome expansion in bonnet fungi (Mycena s.s.) driven by repeated elements and novel gene families across ecological guilds.</title>
        <authorList>
            <consortium name="Lawrence Berkeley National Laboratory"/>
            <person name="Harder C.B."/>
            <person name="Miyauchi S."/>
            <person name="Viragh M."/>
            <person name="Kuo A."/>
            <person name="Thoen E."/>
            <person name="Andreopoulos B."/>
            <person name="Lu D."/>
            <person name="Skrede I."/>
            <person name="Drula E."/>
            <person name="Henrissat B."/>
            <person name="Morin E."/>
            <person name="Kohler A."/>
            <person name="Barry K."/>
            <person name="LaButti K."/>
            <person name="Morin E."/>
            <person name="Salamov A."/>
            <person name="Lipzen A."/>
            <person name="Mereny Z."/>
            <person name="Hegedus B."/>
            <person name="Baldrian P."/>
            <person name="Stursova M."/>
            <person name="Weitz H."/>
            <person name="Taylor A."/>
            <person name="Grigoriev I.V."/>
            <person name="Nagy L.G."/>
            <person name="Martin F."/>
            <person name="Kauserud H."/>
        </authorList>
    </citation>
    <scope>NUCLEOTIDE SEQUENCE</scope>
    <source>
        <strain evidence="1">9284</strain>
    </source>
</reference>
<evidence type="ECO:0000313" key="1">
    <source>
        <dbReference type="EMBL" id="KAJ7605878.1"/>
    </source>
</evidence>
<sequence length="206" mass="22785">MAVSISCPTRRVGGCIHQHYPCAGYPRQTKAAKEYQVFDRTSLLVTQYNERAAAPGAGIPVFIPPVMQTTTRRPSNQGPRSWTLPYSRHCRPTHRPTRDATNAPLPLSSAPVVATRSLPSRKPIPPHRRRGSLIANLMGSGQGKGVTTQQLTYGARRRAVGEGRGDSSRDSIRRPWCLVGRMRRGTSRHQVGGRIRMDKAMAGRPW</sequence>
<gene>
    <name evidence="1" type="ORF">FB45DRAFT_951749</name>
</gene>
<proteinExistence type="predicted"/>